<dbReference type="EMBL" id="DVMZ01000151">
    <property type="protein sequence ID" value="HIU59584.1"/>
    <property type="molecule type" value="Genomic_DNA"/>
</dbReference>
<evidence type="ECO:0000313" key="2">
    <source>
        <dbReference type="EMBL" id="HIU59584.1"/>
    </source>
</evidence>
<name>A0A9D1SGH4_9FIRM</name>
<dbReference type="PROSITE" id="PS51257">
    <property type="entry name" value="PROKAR_LIPOPROTEIN"/>
    <property type="match status" value="1"/>
</dbReference>
<evidence type="ECO:0000256" key="1">
    <source>
        <dbReference type="SAM" id="SignalP"/>
    </source>
</evidence>
<dbReference type="Gene3D" id="2.60.120.260">
    <property type="entry name" value="Galactose-binding domain-like"/>
    <property type="match status" value="2"/>
</dbReference>
<sequence length="731" mass="79291">MKKRQVFLCAAALTFAIAGVLSSGCGKNENGSKVNADIVNGGFEQGVGDITGWSTTGSAFSRYGVVNSDKVNGVEVGKAGNNFFSGYDAGNPQFTGTLTSETFTLGGTGKIGFLLGAGKDGEKCYVEFFEEGKDAAILKVSNTEFSDPYITDQLIRNVADLSAYVGKNIYIRATDNDKGEAEDYAYLNLDDFVVYQTEAEVTAAEKERADKLDSLGAPEFSETETDTTIKNGDFEDGLNNWLLLEGTAFGPATISDSDLLFWGNRSFNAQGEKFLNGYMAAESATGAIRSTKFTLAGDGIISLLLGGSPQSSIYVAVCDGNTDEELFTVSPAEHFVDPELSENMLRKYIDASDYIGKVLYIKIVDGANASPFGAVTVDDIRVSMTEEETLALMQEDYIWAQGLGSDGVASATQEYYSLYDYPYDLPVFRFTSYARNRAIKTNPSVDLTAYLDGVSASYGSVPADSFAYSVVKVSDGTTEYAENFEAFDLSKPGMYTVTYKASYEQLEEEATFIVEVTDAYHLSNGGFETGNLEGWTYTEGTGNGQISGANAVISDTIWWGERLPYNQGGNYHFDGWKANATESYGYTLKSSTFTLGGSGWISFKMGGNAACVKVYKADGTQVAEYANTAFADVSFPNINEGCRLATMTTFAADLSDYLGEELYIELCDKESASGWAVAFFDDIVTYYETAPDISALSDEVEFYYKPADGVQETEPTKYDIPWVEAINIYTV</sequence>
<gene>
    <name evidence="2" type="ORF">IAC57_05710</name>
</gene>
<organism evidence="2 3">
    <name type="scientific">Candidatus Scatosoma pullistercoris</name>
    <dbReference type="NCBI Taxonomy" id="2840934"/>
    <lineage>
        <taxon>Bacteria</taxon>
        <taxon>Bacillati</taxon>
        <taxon>Bacillota</taxon>
        <taxon>Clostridia</taxon>
        <taxon>Candidatus Scatosoma</taxon>
    </lineage>
</organism>
<dbReference type="Proteomes" id="UP000824081">
    <property type="component" value="Unassembled WGS sequence"/>
</dbReference>
<dbReference type="AlphaFoldDB" id="A0A9D1SGH4"/>
<feature type="chain" id="PRO_5038492481" evidence="1">
    <location>
        <begin position="19"/>
        <end position="731"/>
    </location>
</feature>
<accession>A0A9D1SGH4</accession>
<proteinExistence type="predicted"/>
<reference evidence="2" key="1">
    <citation type="submission" date="2020-10" db="EMBL/GenBank/DDBJ databases">
        <authorList>
            <person name="Gilroy R."/>
        </authorList>
    </citation>
    <scope>NUCLEOTIDE SEQUENCE</scope>
    <source>
        <strain evidence="2">11687</strain>
    </source>
</reference>
<keyword evidence="1" id="KW-0732">Signal</keyword>
<evidence type="ECO:0000313" key="3">
    <source>
        <dbReference type="Proteomes" id="UP000824081"/>
    </source>
</evidence>
<comment type="caution">
    <text evidence="2">The sequence shown here is derived from an EMBL/GenBank/DDBJ whole genome shotgun (WGS) entry which is preliminary data.</text>
</comment>
<feature type="signal peptide" evidence="1">
    <location>
        <begin position="1"/>
        <end position="18"/>
    </location>
</feature>
<protein>
    <submittedName>
        <fullName evidence="2">Uncharacterized protein</fullName>
    </submittedName>
</protein>
<reference evidence="2" key="2">
    <citation type="journal article" date="2021" name="PeerJ">
        <title>Extensive microbial diversity within the chicken gut microbiome revealed by metagenomics and culture.</title>
        <authorList>
            <person name="Gilroy R."/>
            <person name="Ravi A."/>
            <person name="Getino M."/>
            <person name="Pursley I."/>
            <person name="Horton D.L."/>
            <person name="Alikhan N.F."/>
            <person name="Baker D."/>
            <person name="Gharbi K."/>
            <person name="Hall N."/>
            <person name="Watson M."/>
            <person name="Adriaenssens E.M."/>
            <person name="Foster-Nyarko E."/>
            <person name="Jarju S."/>
            <person name="Secka A."/>
            <person name="Antonio M."/>
            <person name="Oren A."/>
            <person name="Chaudhuri R.R."/>
            <person name="La Ragione R."/>
            <person name="Hildebrand F."/>
            <person name="Pallen M.J."/>
        </authorList>
    </citation>
    <scope>NUCLEOTIDE SEQUENCE</scope>
    <source>
        <strain evidence="2">11687</strain>
    </source>
</reference>